<keyword evidence="3" id="KW-1185">Reference proteome</keyword>
<dbReference type="EMBL" id="BTRK01000001">
    <property type="protein sequence ID" value="GMR31793.1"/>
    <property type="molecule type" value="Genomic_DNA"/>
</dbReference>
<comment type="caution">
    <text evidence="2">The sequence shown here is derived from an EMBL/GenBank/DDBJ whole genome shotgun (WGS) entry which is preliminary data.</text>
</comment>
<evidence type="ECO:0000256" key="1">
    <source>
        <dbReference type="SAM" id="MobiDB-lite"/>
    </source>
</evidence>
<evidence type="ECO:0000313" key="2">
    <source>
        <dbReference type="EMBL" id="GMR31793.1"/>
    </source>
</evidence>
<sequence length="300" mass="33118">SATVSPPYSFRAKQSGGSYDSDVSSMRSNYLDTEDRELAHAMKRIENLSAEISANEDVEGHVKLLRDRIDLARKSAALTITQLNDKMDAIEQAWDDQIIHEQKEIAKEVLSILKDLKEEDLSNALSWKKKRRSSRSRRSSSRSTSGSRSQSASSVSSNVSSSSFSKKIAHLDKKEREFAGKASEVKKDSRQMDAMARNLDSINELERVVCNKLGRLQSVGDAKPGSAVYGTVELVDNYRMTVENLAKAIRSLNDVACLPTITNEDPITKAEIDKICGAMTEFMGRIKAQLGSNGVSLPLN</sequence>
<feature type="compositionally biased region" description="Polar residues" evidence="1">
    <location>
        <begin position="15"/>
        <end position="25"/>
    </location>
</feature>
<proteinExistence type="predicted"/>
<dbReference type="AlphaFoldDB" id="A0AAN4Z0I9"/>
<feature type="compositionally biased region" description="Low complexity" evidence="1">
    <location>
        <begin position="141"/>
        <end position="159"/>
    </location>
</feature>
<feature type="region of interest" description="Disordered" evidence="1">
    <location>
        <begin position="1"/>
        <end position="25"/>
    </location>
</feature>
<gene>
    <name evidence="2" type="ORF">PMAYCL1PPCAC_01988</name>
</gene>
<reference evidence="3" key="1">
    <citation type="submission" date="2022-10" db="EMBL/GenBank/DDBJ databases">
        <title>Genome assembly of Pristionchus species.</title>
        <authorList>
            <person name="Yoshida K."/>
            <person name="Sommer R.J."/>
        </authorList>
    </citation>
    <scope>NUCLEOTIDE SEQUENCE [LARGE SCALE GENOMIC DNA]</scope>
    <source>
        <strain evidence="3">RS5460</strain>
    </source>
</reference>
<evidence type="ECO:0000313" key="3">
    <source>
        <dbReference type="Proteomes" id="UP001328107"/>
    </source>
</evidence>
<feature type="region of interest" description="Disordered" evidence="1">
    <location>
        <begin position="126"/>
        <end position="159"/>
    </location>
</feature>
<name>A0AAN4Z0I9_9BILA</name>
<feature type="non-terminal residue" evidence="2">
    <location>
        <position position="1"/>
    </location>
</feature>
<organism evidence="2 3">
    <name type="scientific">Pristionchus mayeri</name>
    <dbReference type="NCBI Taxonomy" id="1317129"/>
    <lineage>
        <taxon>Eukaryota</taxon>
        <taxon>Metazoa</taxon>
        <taxon>Ecdysozoa</taxon>
        <taxon>Nematoda</taxon>
        <taxon>Chromadorea</taxon>
        <taxon>Rhabditida</taxon>
        <taxon>Rhabditina</taxon>
        <taxon>Diplogasteromorpha</taxon>
        <taxon>Diplogasteroidea</taxon>
        <taxon>Neodiplogasteridae</taxon>
        <taxon>Pristionchus</taxon>
    </lineage>
</organism>
<protein>
    <submittedName>
        <fullName evidence="2">Uncharacterized protein</fullName>
    </submittedName>
</protein>
<feature type="compositionally biased region" description="Basic residues" evidence="1">
    <location>
        <begin position="127"/>
        <end position="140"/>
    </location>
</feature>
<accession>A0AAN4Z0I9</accession>
<dbReference type="Proteomes" id="UP001328107">
    <property type="component" value="Unassembled WGS sequence"/>
</dbReference>